<evidence type="ECO:0000259" key="2">
    <source>
        <dbReference type="Pfam" id="PF25553"/>
    </source>
</evidence>
<feature type="region of interest" description="Disordered" evidence="1">
    <location>
        <begin position="64"/>
        <end position="93"/>
    </location>
</feature>
<dbReference type="PANTHER" id="PTHR35164:SF9">
    <property type="entry name" value="EXPRESSED PROTEIN"/>
    <property type="match status" value="1"/>
</dbReference>
<protein>
    <recommendedName>
        <fullName evidence="2">At3g05675-like ankyrin-like domain-containing protein</fullName>
    </recommendedName>
</protein>
<dbReference type="AlphaFoldDB" id="A0A397Y5J3"/>
<reference evidence="3 4" key="1">
    <citation type="submission" date="2018-06" db="EMBL/GenBank/DDBJ databases">
        <title>WGS assembly of Brassica rapa FPsc.</title>
        <authorList>
            <person name="Bowman J."/>
            <person name="Kohchi T."/>
            <person name="Yamato K."/>
            <person name="Jenkins J."/>
            <person name="Shu S."/>
            <person name="Ishizaki K."/>
            <person name="Yamaoka S."/>
            <person name="Nishihama R."/>
            <person name="Nakamura Y."/>
            <person name="Berger F."/>
            <person name="Adam C."/>
            <person name="Aki S."/>
            <person name="Althoff F."/>
            <person name="Araki T."/>
            <person name="Arteaga-Vazquez M."/>
            <person name="Balasubrmanian S."/>
            <person name="Bauer D."/>
            <person name="Boehm C."/>
            <person name="Briginshaw L."/>
            <person name="Caballero-Perez J."/>
            <person name="Catarino B."/>
            <person name="Chen F."/>
            <person name="Chiyoda S."/>
            <person name="Chovatia M."/>
            <person name="Davies K."/>
            <person name="Delmans M."/>
            <person name="Demura T."/>
            <person name="Dierschke T."/>
            <person name="Dolan L."/>
            <person name="Dorantes-Acosta A."/>
            <person name="Eklund D."/>
            <person name="Florent S."/>
            <person name="Flores-Sandoval E."/>
            <person name="Fujiyama A."/>
            <person name="Fukuzawa H."/>
            <person name="Galik B."/>
            <person name="Grimanelli D."/>
            <person name="Grimwood J."/>
            <person name="Grossniklaus U."/>
            <person name="Hamada T."/>
            <person name="Haseloff J."/>
            <person name="Hetherington A."/>
            <person name="Higo A."/>
            <person name="Hirakawa Y."/>
            <person name="Hundley H."/>
            <person name="Ikeda Y."/>
            <person name="Inoue K."/>
            <person name="Inoue S."/>
            <person name="Ishida S."/>
            <person name="Jia Q."/>
            <person name="Kakita M."/>
            <person name="Kanazawa T."/>
            <person name="Kawai Y."/>
            <person name="Kawashima T."/>
            <person name="Kennedy M."/>
            <person name="Kinose K."/>
            <person name="Kinoshita T."/>
            <person name="Kohara Y."/>
            <person name="Koide E."/>
            <person name="Komatsu K."/>
            <person name="Kopischke S."/>
            <person name="Kubo M."/>
            <person name="Kyozuka J."/>
            <person name="Lagercrantz U."/>
            <person name="Lin S."/>
            <person name="Lindquist E."/>
            <person name="Lipzen A."/>
            <person name="Lu C."/>
            <person name="Luna E."/>
            <person name="Martienssen R."/>
            <person name="Minamino N."/>
            <person name="Mizutani M."/>
            <person name="Mizutani M."/>
            <person name="Mochizuki N."/>
            <person name="Monte I."/>
            <person name="Mosher R."/>
            <person name="Nagasaki H."/>
            <person name="Nakagami H."/>
            <person name="Naramoto S."/>
            <person name="Nishitani K."/>
            <person name="Ohtani M."/>
            <person name="Okamoto T."/>
            <person name="Okumura M."/>
            <person name="Phillips J."/>
            <person name="Pollak B."/>
            <person name="Reinders A."/>
            <person name="Roevekamp M."/>
            <person name="Sano R."/>
            <person name="Sawa S."/>
            <person name="Schmid M."/>
            <person name="Shirakawa M."/>
            <person name="Solano R."/>
            <person name="Spunde A."/>
            <person name="Suetsugu N."/>
            <person name="Sugano S."/>
            <person name="Sugiyama A."/>
            <person name="Sun R."/>
            <person name="Suzuki Y."/>
            <person name="Takenaka M."/>
            <person name="Takezawa D."/>
            <person name="Tomogane H."/>
            <person name="Tsuzuki M."/>
            <person name="Ueda T."/>
            <person name="Umeda M."/>
            <person name="Ward J."/>
            <person name="Watanabe Y."/>
            <person name="Yazaki K."/>
            <person name="Yokoyama R."/>
            <person name="Yoshitake Y."/>
            <person name="Yotsui I."/>
            <person name="Zachgo S."/>
            <person name="Schmutz J."/>
        </authorList>
    </citation>
    <scope>NUCLEOTIDE SEQUENCE [LARGE SCALE GENOMIC DNA]</scope>
    <source>
        <strain evidence="4">cv. B-3</strain>
    </source>
</reference>
<feature type="compositionally biased region" description="Basic and acidic residues" evidence="1">
    <location>
        <begin position="64"/>
        <end position="73"/>
    </location>
</feature>
<accession>A0A397Y5J3</accession>
<evidence type="ECO:0000256" key="1">
    <source>
        <dbReference type="SAM" id="MobiDB-lite"/>
    </source>
</evidence>
<dbReference type="PANTHER" id="PTHR35164">
    <property type="entry name" value="EXPRESSED PROTEIN"/>
    <property type="match status" value="1"/>
</dbReference>
<evidence type="ECO:0000313" key="3">
    <source>
        <dbReference type="EMBL" id="RID45143.1"/>
    </source>
</evidence>
<dbReference type="InterPro" id="IPR058039">
    <property type="entry name" value="At3g05675-like_ankyrin"/>
</dbReference>
<feature type="region of interest" description="Disordered" evidence="1">
    <location>
        <begin position="401"/>
        <end position="438"/>
    </location>
</feature>
<feature type="domain" description="At3g05675-like ankyrin-like" evidence="2">
    <location>
        <begin position="207"/>
        <end position="281"/>
    </location>
</feature>
<gene>
    <name evidence="3" type="ORF">BRARA_I01890</name>
</gene>
<feature type="compositionally biased region" description="Low complexity" evidence="1">
    <location>
        <begin position="74"/>
        <end position="86"/>
    </location>
</feature>
<dbReference type="Proteomes" id="UP000264353">
    <property type="component" value="Chromosome A9"/>
</dbReference>
<proteinExistence type="predicted"/>
<name>A0A397Y5J3_BRACM</name>
<dbReference type="Pfam" id="PF25553">
    <property type="entry name" value="BTB-POZ_ANK-like"/>
    <property type="match status" value="1"/>
</dbReference>
<evidence type="ECO:0000313" key="4">
    <source>
        <dbReference type="Proteomes" id="UP000264353"/>
    </source>
</evidence>
<dbReference type="EMBL" id="CM010636">
    <property type="protein sequence ID" value="RID45143.1"/>
    <property type="molecule type" value="Genomic_DNA"/>
</dbReference>
<sequence length="819" mass="95035">MGDKLITTKIAEEEHSSFEPLMARARTTIDVNKQVEKMRNHQLLLGLQTQKEENMMSRYSSHGSLRDHLHECHPSQSTISASSPSPRKLPKPPYLAKFDGTKLHEWMERMSIMMIHCLQQHAPCILSHYNSNNSTALEQCRQQGFEETKKFLEKVPENLRNEFMYTALLKKHIEKVVFNIMREIGLLLKPSPFKSTMLFCVGNRVKVDEILIEKKMCDEFVMLWADQKELADLHSKIPTMYRHKISNTTQICVGIGRRKIMVNRETRFAKLILVGKDWYRVTMNVYMKVLSERCRFFMEKMSCRREKGVSHMVEMRECDDVDIYVETVVLMYCDDLKKKEDENVNEILALLKVYVAILFDEGVMSCFEHLEAAPWSVDEEYIIVSCFNELHPQREVKRYQSNTEIKKEEKKDKKKEHGENKRLKETENKLLTSSGEKSRELEESKVEIAWLKEKIDESSKSQNSIEDDSSVQNFDIYSLKIEMDSTKESLAQAHAAAETSSLKVSDLLEEMKYVKNMLKEATETEMKSKITMDDLALTLKKVATDCSQAKEKLVVVKTELEATRFDSKEWKEKHEDAKKKTELFKNTSVRIRIEEDESFLAWNKKETAFMSTVKRGEDEKSLLLEQNNRLLVALFAAENQSKRAKDENQRVRDILKPVISEANVAKEAVDRAVNSKLKDSLLDKEEELQFSLKEVERVKINKAAASDNDKKSKKLLSEVEVAMEEEKHISLRKKESTQKEVEVKVLTILNIEVETLDADDSHVKASASEDVYSCYITEFLGQIRTSKQETDLEHSLMREAGLVNRVNKFDTKYLQWGNN</sequence>
<feature type="compositionally biased region" description="Basic and acidic residues" evidence="1">
    <location>
        <begin position="401"/>
        <end position="428"/>
    </location>
</feature>
<organism evidence="3 4">
    <name type="scientific">Brassica campestris</name>
    <name type="common">Field mustard</name>
    <dbReference type="NCBI Taxonomy" id="3711"/>
    <lineage>
        <taxon>Eukaryota</taxon>
        <taxon>Viridiplantae</taxon>
        <taxon>Streptophyta</taxon>
        <taxon>Embryophyta</taxon>
        <taxon>Tracheophyta</taxon>
        <taxon>Spermatophyta</taxon>
        <taxon>Magnoliopsida</taxon>
        <taxon>eudicotyledons</taxon>
        <taxon>Gunneridae</taxon>
        <taxon>Pentapetalae</taxon>
        <taxon>rosids</taxon>
        <taxon>malvids</taxon>
        <taxon>Brassicales</taxon>
        <taxon>Brassicaceae</taxon>
        <taxon>Brassiceae</taxon>
        <taxon>Brassica</taxon>
    </lineage>
</organism>